<feature type="transmembrane region" description="Helical" evidence="8">
    <location>
        <begin position="130"/>
        <end position="152"/>
    </location>
</feature>
<dbReference type="AlphaFoldDB" id="A0A6M0RQA0"/>
<evidence type="ECO:0000256" key="5">
    <source>
        <dbReference type="ARBA" id="ARBA00022692"/>
    </source>
</evidence>
<accession>A0A6M0RQA0</accession>
<dbReference type="Pfam" id="PF13231">
    <property type="entry name" value="PMT_2"/>
    <property type="match status" value="2"/>
</dbReference>
<name>A0A6M0RQA0_9CYAN</name>
<feature type="domain" description="Glycosyltransferase RgtA/B/C/D-like" evidence="9">
    <location>
        <begin position="133"/>
        <end position="243"/>
    </location>
</feature>
<dbReference type="RefSeq" id="WP_163700793.1">
    <property type="nucleotide sequence ID" value="NZ_QXHD01000004.1"/>
</dbReference>
<keyword evidence="11" id="KW-1185">Reference proteome</keyword>
<protein>
    <submittedName>
        <fullName evidence="10">Glycosyltransferase family 39 protein</fullName>
    </submittedName>
</protein>
<evidence type="ECO:0000256" key="7">
    <source>
        <dbReference type="ARBA" id="ARBA00023136"/>
    </source>
</evidence>
<evidence type="ECO:0000256" key="4">
    <source>
        <dbReference type="ARBA" id="ARBA00022679"/>
    </source>
</evidence>
<dbReference type="PANTHER" id="PTHR33908:SF3">
    <property type="entry name" value="UNDECAPRENYL PHOSPHATE-ALPHA-4-AMINO-4-DEOXY-L-ARABINOSE ARABINOSYL TRANSFERASE"/>
    <property type="match status" value="1"/>
</dbReference>
<dbReference type="EMBL" id="QXHD01000004">
    <property type="protein sequence ID" value="NEZ58339.1"/>
    <property type="molecule type" value="Genomic_DNA"/>
</dbReference>
<dbReference type="InterPro" id="IPR038731">
    <property type="entry name" value="RgtA/B/C-like"/>
</dbReference>
<dbReference type="GO" id="GO:0016763">
    <property type="term" value="F:pentosyltransferase activity"/>
    <property type="evidence" value="ECO:0007669"/>
    <property type="project" value="TreeGrafter"/>
</dbReference>
<feature type="transmembrane region" description="Helical" evidence="8">
    <location>
        <begin position="414"/>
        <end position="432"/>
    </location>
</feature>
<keyword evidence="5 8" id="KW-0812">Transmembrane</keyword>
<dbReference type="Proteomes" id="UP000481033">
    <property type="component" value="Unassembled WGS sequence"/>
</dbReference>
<feature type="transmembrane region" description="Helical" evidence="8">
    <location>
        <begin position="345"/>
        <end position="363"/>
    </location>
</feature>
<feature type="transmembrane region" description="Helical" evidence="8">
    <location>
        <begin position="370"/>
        <end position="394"/>
    </location>
</feature>
<evidence type="ECO:0000313" key="11">
    <source>
        <dbReference type="Proteomes" id="UP000481033"/>
    </source>
</evidence>
<keyword evidence="4 10" id="KW-0808">Transferase</keyword>
<feature type="transmembrane region" description="Helical" evidence="8">
    <location>
        <begin position="159"/>
        <end position="177"/>
    </location>
</feature>
<sequence length="561" mass="62089">MGSASSQSSVRWVAILTVVFTLFIAFFWRLDSIGLIDETEPLFAEASRQMYATGDWITPYFNGETRFDKPPLVYWGMALGFHIFGVGEWGVRLPSALAAAGLTGFSFYTLQRFGYAHGGQSADIQDKRQAFTLAAVVGAVSMALHPETLVWARTGVSDMLLSGCMGAALLCFFWGYAQAPRWYYGFYIFVALAVLDKGPVGLVIPGLIVTVFAAYVGQIRTLLKEIKLLQGSLITLLLTVPWFIAVIAIHGQTYIDSFFGYHNYERFTDVVNGHAAPWYFYFAVVAVGFLPWSPGLPFAMTRLRPWALGYWRHQPREKQLGLFALIWFLTIFCFFTAAVTKLPSYVLPLMPAAAILVGLMWAGPRQRGTWISAILSIVFFAILSIASYLTPNWIGGDPVMPDFPVLVRDSQAMAYGSIVWGLATLAGLGLLLMRRVRWVWAVSFIAFMAFTVVSILPVAAIADSQRQLPLRQLAETIQTEQQPDETIAMVGFMKPSLVFYTQSPVLYTYNPDSEQLQATGQALVVGHPDEIATAISASQSGEILQTAGTYQLARVIFTPEH</sequence>
<evidence type="ECO:0000256" key="8">
    <source>
        <dbReference type="SAM" id="Phobius"/>
    </source>
</evidence>
<feature type="transmembrane region" description="Helical" evidence="8">
    <location>
        <begin position="183"/>
        <end position="216"/>
    </location>
</feature>
<feature type="transmembrane region" description="Helical" evidence="8">
    <location>
        <begin position="320"/>
        <end position="339"/>
    </location>
</feature>
<dbReference type="PANTHER" id="PTHR33908">
    <property type="entry name" value="MANNOSYLTRANSFERASE YKCB-RELATED"/>
    <property type="match status" value="1"/>
</dbReference>
<reference evidence="10 11" key="1">
    <citation type="journal article" date="2020" name="Microb. Ecol.">
        <title>Ecogenomics of the Marine Benthic Filamentous Cyanobacterium Adonisia.</title>
        <authorList>
            <person name="Walter J.M."/>
            <person name="Coutinho F.H."/>
            <person name="Leomil L."/>
            <person name="Hargreaves P.I."/>
            <person name="Campeao M.E."/>
            <person name="Vieira V.V."/>
            <person name="Silva B.S."/>
            <person name="Fistarol G.O."/>
            <person name="Salomon P.S."/>
            <person name="Sawabe T."/>
            <person name="Mino S."/>
            <person name="Hosokawa M."/>
            <person name="Miyashita H."/>
            <person name="Maruyama F."/>
            <person name="van Verk M.C."/>
            <person name="Dutilh B.E."/>
            <person name="Thompson C.C."/>
            <person name="Thompson F.L."/>
        </authorList>
    </citation>
    <scope>NUCLEOTIDE SEQUENCE [LARGE SCALE GENOMIC DNA]</scope>
    <source>
        <strain evidence="10 11">CCMR0081</strain>
    </source>
</reference>
<comment type="subcellular location">
    <subcellularLocation>
        <location evidence="1">Cell membrane</location>
        <topology evidence="1">Multi-pass membrane protein</topology>
    </subcellularLocation>
</comment>
<evidence type="ECO:0000256" key="6">
    <source>
        <dbReference type="ARBA" id="ARBA00022989"/>
    </source>
</evidence>
<keyword evidence="2" id="KW-1003">Cell membrane</keyword>
<keyword evidence="3" id="KW-0328">Glycosyltransferase</keyword>
<feature type="domain" description="Glycosyltransferase RgtA/B/C/D-like" evidence="9">
    <location>
        <begin position="68"/>
        <end position="109"/>
    </location>
</feature>
<keyword evidence="6 8" id="KW-1133">Transmembrane helix</keyword>
<dbReference type="GO" id="GO:0010041">
    <property type="term" value="P:response to iron(III) ion"/>
    <property type="evidence" value="ECO:0007669"/>
    <property type="project" value="TreeGrafter"/>
</dbReference>
<feature type="transmembrane region" description="Helical" evidence="8">
    <location>
        <begin position="98"/>
        <end position="118"/>
    </location>
</feature>
<feature type="transmembrane region" description="Helical" evidence="8">
    <location>
        <begin position="12"/>
        <end position="30"/>
    </location>
</feature>
<keyword evidence="7 8" id="KW-0472">Membrane</keyword>
<dbReference type="GO" id="GO:0005886">
    <property type="term" value="C:plasma membrane"/>
    <property type="evidence" value="ECO:0007669"/>
    <property type="project" value="UniProtKB-SubCell"/>
</dbReference>
<feature type="transmembrane region" description="Helical" evidence="8">
    <location>
        <begin position="278"/>
        <end position="299"/>
    </location>
</feature>
<feature type="transmembrane region" description="Helical" evidence="8">
    <location>
        <begin position="228"/>
        <end position="249"/>
    </location>
</feature>
<evidence type="ECO:0000256" key="3">
    <source>
        <dbReference type="ARBA" id="ARBA00022676"/>
    </source>
</evidence>
<evidence type="ECO:0000313" key="10">
    <source>
        <dbReference type="EMBL" id="NEZ58339.1"/>
    </source>
</evidence>
<dbReference type="GO" id="GO:0009103">
    <property type="term" value="P:lipopolysaccharide biosynthetic process"/>
    <property type="evidence" value="ECO:0007669"/>
    <property type="project" value="UniProtKB-ARBA"/>
</dbReference>
<evidence type="ECO:0000259" key="9">
    <source>
        <dbReference type="Pfam" id="PF13231"/>
    </source>
</evidence>
<evidence type="ECO:0000256" key="2">
    <source>
        <dbReference type="ARBA" id="ARBA00022475"/>
    </source>
</evidence>
<proteinExistence type="predicted"/>
<feature type="transmembrane region" description="Helical" evidence="8">
    <location>
        <begin position="72"/>
        <end position="91"/>
    </location>
</feature>
<dbReference type="InterPro" id="IPR050297">
    <property type="entry name" value="LipidA_mod_glycosyltrf_83"/>
</dbReference>
<comment type="caution">
    <text evidence="10">The sequence shown here is derived from an EMBL/GenBank/DDBJ whole genome shotgun (WGS) entry which is preliminary data.</text>
</comment>
<evidence type="ECO:0000256" key="1">
    <source>
        <dbReference type="ARBA" id="ARBA00004651"/>
    </source>
</evidence>
<feature type="transmembrane region" description="Helical" evidence="8">
    <location>
        <begin position="439"/>
        <end position="462"/>
    </location>
</feature>
<organism evidence="10 11">
    <name type="scientific">Adonisia turfae CCMR0081</name>
    <dbReference type="NCBI Taxonomy" id="2292702"/>
    <lineage>
        <taxon>Bacteria</taxon>
        <taxon>Bacillati</taxon>
        <taxon>Cyanobacteriota</taxon>
        <taxon>Adonisia</taxon>
        <taxon>Adonisia turfae</taxon>
    </lineage>
</organism>
<gene>
    <name evidence="10" type="ORF">DXZ20_22375</name>
</gene>